<dbReference type="InterPro" id="IPR000559">
    <property type="entry name" value="Formate_THF_ligase"/>
</dbReference>
<dbReference type="Proteomes" id="UP001044222">
    <property type="component" value="Unassembled WGS sequence"/>
</dbReference>
<evidence type="ECO:0000313" key="8">
    <source>
        <dbReference type="Proteomes" id="UP001044222"/>
    </source>
</evidence>
<accession>A0A9D3MCK2</accession>
<reference evidence="7" key="1">
    <citation type="submission" date="2021-01" db="EMBL/GenBank/DDBJ databases">
        <title>A chromosome-scale assembly of European eel, Anguilla anguilla.</title>
        <authorList>
            <person name="Henkel C."/>
            <person name="Jong-Raadsen S.A."/>
            <person name="Dufour S."/>
            <person name="Weltzien F.-A."/>
            <person name="Palstra A.P."/>
            <person name="Pelster B."/>
            <person name="Spaink H.P."/>
            <person name="Van Den Thillart G.E."/>
            <person name="Jansen H."/>
            <person name="Zahm M."/>
            <person name="Klopp C."/>
            <person name="Cedric C."/>
            <person name="Louis A."/>
            <person name="Berthelot C."/>
            <person name="Parey E."/>
            <person name="Roest Crollius H."/>
            <person name="Montfort J."/>
            <person name="Robinson-Rechavi M."/>
            <person name="Bucao C."/>
            <person name="Bouchez O."/>
            <person name="Gislard M."/>
            <person name="Lluch J."/>
            <person name="Milhes M."/>
            <person name="Lampietro C."/>
            <person name="Lopez Roques C."/>
            <person name="Donnadieu C."/>
            <person name="Braasch I."/>
            <person name="Desvignes T."/>
            <person name="Postlethwait J."/>
            <person name="Bobe J."/>
            <person name="Guiguen Y."/>
            <person name="Dirks R."/>
        </authorList>
    </citation>
    <scope>NUCLEOTIDE SEQUENCE</scope>
    <source>
        <strain evidence="7">Tag_6206</strain>
        <tissue evidence="7">Liver</tissue>
    </source>
</reference>
<keyword evidence="3" id="KW-0554">One-carbon metabolism</keyword>
<evidence type="ECO:0000256" key="1">
    <source>
        <dbReference type="ARBA" id="ARBA00004777"/>
    </source>
</evidence>
<dbReference type="Pfam" id="PF01268">
    <property type="entry name" value="FTHFS"/>
    <property type="match status" value="1"/>
</dbReference>
<comment type="caution">
    <text evidence="7">The sequence shown here is derived from an EMBL/GenBank/DDBJ whole genome shotgun (WGS) entry which is preliminary data.</text>
</comment>
<evidence type="ECO:0000256" key="5">
    <source>
        <dbReference type="ARBA" id="ARBA00022741"/>
    </source>
</evidence>
<dbReference type="Gene3D" id="3.10.410.10">
    <property type="entry name" value="Formyltetrahydrofolate synthetase, domain 3"/>
    <property type="match status" value="1"/>
</dbReference>
<keyword evidence="8" id="KW-1185">Reference proteome</keyword>
<evidence type="ECO:0000256" key="2">
    <source>
        <dbReference type="ARBA" id="ARBA00012295"/>
    </source>
</evidence>
<keyword evidence="4" id="KW-0436">Ligase</keyword>
<dbReference type="SUPFAM" id="SSF52540">
    <property type="entry name" value="P-loop containing nucleoside triphosphate hydrolases"/>
    <property type="match status" value="1"/>
</dbReference>
<gene>
    <name evidence="7" type="ORF">ANANG_G00115290</name>
</gene>
<evidence type="ECO:0000313" key="7">
    <source>
        <dbReference type="EMBL" id="KAG5846469.1"/>
    </source>
</evidence>
<dbReference type="GO" id="GO:0004329">
    <property type="term" value="F:formate-tetrahydrofolate ligase activity"/>
    <property type="evidence" value="ECO:0007669"/>
    <property type="project" value="UniProtKB-EC"/>
</dbReference>
<dbReference type="InterPro" id="IPR027417">
    <property type="entry name" value="P-loop_NTPase"/>
</dbReference>
<dbReference type="EMBL" id="JAFIRN010000006">
    <property type="protein sequence ID" value="KAG5846469.1"/>
    <property type="molecule type" value="Genomic_DNA"/>
</dbReference>
<keyword evidence="5" id="KW-0547">Nucleotide-binding</keyword>
<name>A0A9D3MCK2_ANGAN</name>
<evidence type="ECO:0000256" key="4">
    <source>
        <dbReference type="ARBA" id="ARBA00022598"/>
    </source>
</evidence>
<evidence type="ECO:0000256" key="3">
    <source>
        <dbReference type="ARBA" id="ARBA00022563"/>
    </source>
</evidence>
<comment type="pathway">
    <text evidence="1">One-carbon metabolism; tetrahydrofolate interconversion.</text>
</comment>
<dbReference type="GO" id="GO:0005524">
    <property type="term" value="F:ATP binding"/>
    <property type="evidence" value="ECO:0007669"/>
    <property type="project" value="UniProtKB-KW"/>
</dbReference>
<dbReference type="AlphaFoldDB" id="A0A9D3MCK2"/>
<dbReference type="EC" id="6.3.4.3" evidence="2"/>
<proteinExistence type="predicted"/>
<keyword evidence="6" id="KW-0067">ATP-binding</keyword>
<dbReference type="GO" id="GO:0006730">
    <property type="term" value="P:one-carbon metabolic process"/>
    <property type="evidence" value="ECO:0007669"/>
    <property type="project" value="UniProtKB-KW"/>
</dbReference>
<dbReference type="Gene3D" id="3.40.50.300">
    <property type="entry name" value="P-loop containing nucleotide triphosphate hydrolases"/>
    <property type="match status" value="1"/>
</dbReference>
<protein>
    <recommendedName>
        <fullName evidence="2">formate--tetrahydrofolate ligase</fullName>
        <ecNumber evidence="2">6.3.4.3</ecNumber>
    </recommendedName>
</protein>
<sequence>MMTEAGFGADIGMEKFFNIKCRASGLRPHVVVLVATVRALKMHGGAPAEYIDENLKLVEDGCSNLKKQIQIAHLFGVPVVVALNVFKTDTEAEVDLVCRIAKDCGAQDAVACHHWAQGGRGSVELAKAVKNAAQQPSHFQFLYDLQMPIVEKIRTIAQKVYGAEDIELSPEAEAKIAYFNEQGFGTLPICTSICNLFLVTSHVPVPVGRAHL</sequence>
<organism evidence="7 8">
    <name type="scientific">Anguilla anguilla</name>
    <name type="common">European freshwater eel</name>
    <name type="synonym">Muraena anguilla</name>
    <dbReference type="NCBI Taxonomy" id="7936"/>
    <lineage>
        <taxon>Eukaryota</taxon>
        <taxon>Metazoa</taxon>
        <taxon>Chordata</taxon>
        <taxon>Craniata</taxon>
        <taxon>Vertebrata</taxon>
        <taxon>Euteleostomi</taxon>
        <taxon>Actinopterygii</taxon>
        <taxon>Neopterygii</taxon>
        <taxon>Teleostei</taxon>
        <taxon>Anguilliformes</taxon>
        <taxon>Anguillidae</taxon>
        <taxon>Anguilla</taxon>
    </lineage>
</organism>
<dbReference type="InterPro" id="IPR020628">
    <property type="entry name" value="Formate_THF_ligase_CS"/>
</dbReference>
<dbReference type="PROSITE" id="PS00722">
    <property type="entry name" value="FTHFS_2"/>
    <property type="match status" value="1"/>
</dbReference>
<evidence type="ECO:0000256" key="6">
    <source>
        <dbReference type="ARBA" id="ARBA00022840"/>
    </source>
</evidence>